<dbReference type="EMBL" id="CM039426">
    <property type="protein sequence ID" value="KAI4357252.1"/>
    <property type="molecule type" value="Genomic_DNA"/>
</dbReference>
<reference evidence="1 2" key="1">
    <citation type="journal article" date="2022" name="DNA Res.">
        <title>Chromosomal-level genome assembly of the orchid tree Bauhinia variegata (Leguminosae; Cercidoideae) supports the allotetraploid origin hypothesis of Bauhinia.</title>
        <authorList>
            <person name="Zhong Y."/>
            <person name="Chen Y."/>
            <person name="Zheng D."/>
            <person name="Pang J."/>
            <person name="Liu Y."/>
            <person name="Luo S."/>
            <person name="Meng S."/>
            <person name="Qian L."/>
            <person name="Wei D."/>
            <person name="Dai S."/>
            <person name="Zhou R."/>
        </authorList>
    </citation>
    <scope>NUCLEOTIDE SEQUENCE [LARGE SCALE GENOMIC DNA]</scope>
    <source>
        <strain evidence="1">BV-YZ2020</strain>
    </source>
</reference>
<sequence>MTMSPLKFAFLLILVIAIAGEGPRSVEGRGPFRCPRMIDCNSVCQGFANCCVDGQCICQPCSEIPPPAVPIFNFN</sequence>
<accession>A0ACB9Q8D0</accession>
<organism evidence="1 2">
    <name type="scientific">Bauhinia variegata</name>
    <name type="common">Purple orchid tree</name>
    <name type="synonym">Phanera variegata</name>
    <dbReference type="NCBI Taxonomy" id="167791"/>
    <lineage>
        <taxon>Eukaryota</taxon>
        <taxon>Viridiplantae</taxon>
        <taxon>Streptophyta</taxon>
        <taxon>Embryophyta</taxon>
        <taxon>Tracheophyta</taxon>
        <taxon>Spermatophyta</taxon>
        <taxon>Magnoliopsida</taxon>
        <taxon>eudicotyledons</taxon>
        <taxon>Gunneridae</taxon>
        <taxon>Pentapetalae</taxon>
        <taxon>rosids</taxon>
        <taxon>fabids</taxon>
        <taxon>Fabales</taxon>
        <taxon>Fabaceae</taxon>
        <taxon>Cercidoideae</taxon>
        <taxon>Cercideae</taxon>
        <taxon>Bauhiniinae</taxon>
        <taxon>Bauhinia</taxon>
    </lineage>
</organism>
<keyword evidence="2" id="KW-1185">Reference proteome</keyword>
<proteinExistence type="predicted"/>
<comment type="caution">
    <text evidence="1">The sequence shown here is derived from an EMBL/GenBank/DDBJ whole genome shotgun (WGS) entry which is preliminary data.</text>
</comment>
<evidence type="ECO:0000313" key="1">
    <source>
        <dbReference type="EMBL" id="KAI4357252.1"/>
    </source>
</evidence>
<name>A0ACB9Q8D0_BAUVA</name>
<protein>
    <submittedName>
        <fullName evidence="1">Uncharacterized protein</fullName>
    </submittedName>
</protein>
<evidence type="ECO:0000313" key="2">
    <source>
        <dbReference type="Proteomes" id="UP000828941"/>
    </source>
</evidence>
<dbReference type="Proteomes" id="UP000828941">
    <property type="component" value="Chromosome 1"/>
</dbReference>
<gene>
    <name evidence="1" type="ORF">L6164_001213</name>
</gene>